<proteinExistence type="predicted"/>
<keyword evidence="3" id="KW-1185">Reference proteome</keyword>
<accession>A0A9D4SXS8</accession>
<dbReference type="AlphaFoldDB" id="A0A9D4SXS8"/>
<organism evidence="2 3">
    <name type="scientific">Rhipicephalus sanguineus</name>
    <name type="common">Brown dog tick</name>
    <name type="synonym">Ixodes sanguineus</name>
    <dbReference type="NCBI Taxonomy" id="34632"/>
    <lineage>
        <taxon>Eukaryota</taxon>
        <taxon>Metazoa</taxon>
        <taxon>Ecdysozoa</taxon>
        <taxon>Arthropoda</taxon>
        <taxon>Chelicerata</taxon>
        <taxon>Arachnida</taxon>
        <taxon>Acari</taxon>
        <taxon>Parasitiformes</taxon>
        <taxon>Ixodida</taxon>
        <taxon>Ixodoidea</taxon>
        <taxon>Ixodidae</taxon>
        <taxon>Rhipicephalinae</taxon>
        <taxon>Rhipicephalus</taxon>
        <taxon>Rhipicephalus</taxon>
    </lineage>
</organism>
<evidence type="ECO:0000256" key="1">
    <source>
        <dbReference type="SAM" id="MobiDB-lite"/>
    </source>
</evidence>
<comment type="caution">
    <text evidence="2">The sequence shown here is derived from an EMBL/GenBank/DDBJ whole genome shotgun (WGS) entry which is preliminary data.</text>
</comment>
<name>A0A9D4SXS8_RHISA</name>
<sequence length="126" mass="14325">MAEVLVILSAISFTPTFIRGPAEAVPITLDHNENSRVFVLETLCLTTSRCHKDSIDPLTMMRLTTDTRDSSERQRPDSFRRAQCKPRPSCVLQLRFRRIHSSALSSTPPITKDTTHVLATRNRYII</sequence>
<dbReference type="EMBL" id="JABSTV010001250">
    <property type="protein sequence ID" value="KAH7957817.1"/>
    <property type="molecule type" value="Genomic_DNA"/>
</dbReference>
<protein>
    <submittedName>
        <fullName evidence="2">Uncharacterized protein</fullName>
    </submittedName>
</protein>
<gene>
    <name evidence="2" type="ORF">HPB52_023153</name>
</gene>
<evidence type="ECO:0000313" key="2">
    <source>
        <dbReference type="EMBL" id="KAH7957817.1"/>
    </source>
</evidence>
<dbReference type="Proteomes" id="UP000821837">
    <property type="component" value="Unassembled WGS sequence"/>
</dbReference>
<feature type="region of interest" description="Disordered" evidence="1">
    <location>
        <begin position="64"/>
        <end position="83"/>
    </location>
</feature>
<evidence type="ECO:0000313" key="3">
    <source>
        <dbReference type="Proteomes" id="UP000821837"/>
    </source>
</evidence>
<reference evidence="2" key="2">
    <citation type="submission" date="2021-09" db="EMBL/GenBank/DDBJ databases">
        <authorList>
            <person name="Jia N."/>
            <person name="Wang J."/>
            <person name="Shi W."/>
            <person name="Du L."/>
            <person name="Sun Y."/>
            <person name="Zhan W."/>
            <person name="Jiang J."/>
            <person name="Wang Q."/>
            <person name="Zhang B."/>
            <person name="Ji P."/>
            <person name="Sakyi L.B."/>
            <person name="Cui X."/>
            <person name="Yuan T."/>
            <person name="Jiang B."/>
            <person name="Yang W."/>
            <person name="Lam T.T.-Y."/>
            <person name="Chang Q."/>
            <person name="Ding S."/>
            <person name="Wang X."/>
            <person name="Zhu J."/>
            <person name="Ruan X."/>
            <person name="Zhao L."/>
            <person name="Wei J."/>
            <person name="Que T."/>
            <person name="Du C."/>
            <person name="Cheng J."/>
            <person name="Dai P."/>
            <person name="Han X."/>
            <person name="Huang E."/>
            <person name="Gao Y."/>
            <person name="Liu J."/>
            <person name="Shao H."/>
            <person name="Ye R."/>
            <person name="Li L."/>
            <person name="Wei W."/>
            <person name="Wang X."/>
            <person name="Wang C."/>
            <person name="Huo Q."/>
            <person name="Li W."/>
            <person name="Guo W."/>
            <person name="Chen H."/>
            <person name="Chen S."/>
            <person name="Zhou L."/>
            <person name="Zhou L."/>
            <person name="Ni X."/>
            <person name="Tian J."/>
            <person name="Zhou Y."/>
            <person name="Sheng Y."/>
            <person name="Liu T."/>
            <person name="Pan Y."/>
            <person name="Xia L."/>
            <person name="Li J."/>
            <person name="Zhao F."/>
            <person name="Cao W."/>
        </authorList>
    </citation>
    <scope>NUCLEOTIDE SEQUENCE</scope>
    <source>
        <strain evidence="2">Rsan-2018</strain>
        <tissue evidence="2">Larvae</tissue>
    </source>
</reference>
<feature type="compositionally biased region" description="Basic and acidic residues" evidence="1">
    <location>
        <begin position="65"/>
        <end position="80"/>
    </location>
</feature>
<reference evidence="2" key="1">
    <citation type="journal article" date="2020" name="Cell">
        <title>Large-Scale Comparative Analyses of Tick Genomes Elucidate Their Genetic Diversity and Vector Capacities.</title>
        <authorList>
            <consortium name="Tick Genome and Microbiome Consortium (TIGMIC)"/>
            <person name="Jia N."/>
            <person name="Wang J."/>
            <person name="Shi W."/>
            <person name="Du L."/>
            <person name="Sun Y."/>
            <person name="Zhan W."/>
            <person name="Jiang J.F."/>
            <person name="Wang Q."/>
            <person name="Zhang B."/>
            <person name="Ji P."/>
            <person name="Bell-Sakyi L."/>
            <person name="Cui X.M."/>
            <person name="Yuan T.T."/>
            <person name="Jiang B.G."/>
            <person name="Yang W.F."/>
            <person name="Lam T.T."/>
            <person name="Chang Q.C."/>
            <person name="Ding S.J."/>
            <person name="Wang X.J."/>
            <person name="Zhu J.G."/>
            <person name="Ruan X.D."/>
            <person name="Zhao L."/>
            <person name="Wei J.T."/>
            <person name="Ye R.Z."/>
            <person name="Que T.C."/>
            <person name="Du C.H."/>
            <person name="Zhou Y.H."/>
            <person name="Cheng J.X."/>
            <person name="Dai P.F."/>
            <person name="Guo W.B."/>
            <person name="Han X.H."/>
            <person name="Huang E.J."/>
            <person name="Li L.F."/>
            <person name="Wei W."/>
            <person name="Gao Y.C."/>
            <person name="Liu J.Z."/>
            <person name="Shao H.Z."/>
            <person name="Wang X."/>
            <person name="Wang C.C."/>
            <person name="Yang T.C."/>
            <person name="Huo Q.B."/>
            <person name="Li W."/>
            <person name="Chen H.Y."/>
            <person name="Chen S.E."/>
            <person name="Zhou L.G."/>
            <person name="Ni X.B."/>
            <person name="Tian J.H."/>
            <person name="Sheng Y."/>
            <person name="Liu T."/>
            <person name="Pan Y.S."/>
            <person name="Xia L.Y."/>
            <person name="Li J."/>
            <person name="Zhao F."/>
            <person name="Cao W.C."/>
        </authorList>
    </citation>
    <scope>NUCLEOTIDE SEQUENCE</scope>
    <source>
        <strain evidence="2">Rsan-2018</strain>
    </source>
</reference>